<reference evidence="5" key="2">
    <citation type="submission" date="2021-04" db="EMBL/GenBank/DDBJ databases">
        <authorList>
            <person name="Gilroy R."/>
        </authorList>
    </citation>
    <scope>NUCLEOTIDE SEQUENCE</scope>
    <source>
        <strain evidence="5">ChiSjej1B19-5720</strain>
    </source>
</reference>
<protein>
    <submittedName>
        <fullName evidence="5">MarR family transcriptional regulator</fullName>
    </submittedName>
</protein>
<dbReference type="PANTHER" id="PTHR42756:SF1">
    <property type="entry name" value="TRANSCRIPTIONAL REPRESSOR OF EMRAB OPERON"/>
    <property type="match status" value="1"/>
</dbReference>
<feature type="domain" description="HTH marR-type" evidence="4">
    <location>
        <begin position="45"/>
        <end position="178"/>
    </location>
</feature>
<dbReference type="InterPro" id="IPR036388">
    <property type="entry name" value="WH-like_DNA-bd_sf"/>
</dbReference>
<keyword evidence="3" id="KW-0804">Transcription</keyword>
<dbReference type="PRINTS" id="PR00598">
    <property type="entry name" value="HTHMARR"/>
</dbReference>
<dbReference type="Gene3D" id="1.10.10.10">
    <property type="entry name" value="Winged helix-like DNA-binding domain superfamily/Winged helix DNA-binding domain"/>
    <property type="match status" value="1"/>
</dbReference>
<evidence type="ECO:0000313" key="5">
    <source>
        <dbReference type="EMBL" id="HJB29175.1"/>
    </source>
</evidence>
<evidence type="ECO:0000256" key="1">
    <source>
        <dbReference type="ARBA" id="ARBA00023015"/>
    </source>
</evidence>
<accession>A0A9D2RXR7</accession>
<dbReference type="PROSITE" id="PS50995">
    <property type="entry name" value="HTH_MARR_2"/>
    <property type="match status" value="1"/>
</dbReference>
<evidence type="ECO:0000313" key="6">
    <source>
        <dbReference type="Proteomes" id="UP000823842"/>
    </source>
</evidence>
<dbReference type="SMART" id="SM00347">
    <property type="entry name" value="HTH_MARR"/>
    <property type="match status" value="1"/>
</dbReference>
<evidence type="ECO:0000259" key="4">
    <source>
        <dbReference type="PROSITE" id="PS50995"/>
    </source>
</evidence>
<dbReference type="Pfam" id="PF12802">
    <property type="entry name" value="MarR_2"/>
    <property type="match status" value="1"/>
</dbReference>
<dbReference type="PANTHER" id="PTHR42756">
    <property type="entry name" value="TRANSCRIPTIONAL REGULATOR, MARR"/>
    <property type="match status" value="1"/>
</dbReference>
<dbReference type="Proteomes" id="UP000823842">
    <property type="component" value="Unassembled WGS sequence"/>
</dbReference>
<dbReference type="AlphaFoldDB" id="A0A9D2RXR7"/>
<dbReference type="GO" id="GO:0003677">
    <property type="term" value="F:DNA binding"/>
    <property type="evidence" value="ECO:0007669"/>
    <property type="project" value="UniProtKB-KW"/>
</dbReference>
<proteinExistence type="predicted"/>
<sequence length="187" mass="21820">MSLEKLQEMQKGDRDFFGLDFCPESDYNSYRLNSDNMEAAMKYDPTETLAALNRLYKEMDEIYHLYAKKHNISDSALWLMYSLHESENLHTQREICTEWHYPPQTVNSVLKNLEKQGYIALEPVKENHKTKVVVLTEKGKDLTEKVISPLIHAECRAIQGLKEEEKKALLSVTKKYADILRTEMTTE</sequence>
<dbReference type="EMBL" id="DWYZ01000197">
    <property type="protein sequence ID" value="HJB29175.1"/>
    <property type="molecule type" value="Genomic_DNA"/>
</dbReference>
<gene>
    <name evidence="5" type="ORF">IAA06_10350</name>
</gene>
<evidence type="ECO:0000256" key="2">
    <source>
        <dbReference type="ARBA" id="ARBA00023125"/>
    </source>
</evidence>
<keyword evidence="1" id="KW-0805">Transcription regulation</keyword>
<dbReference type="InterPro" id="IPR000835">
    <property type="entry name" value="HTH_MarR-typ"/>
</dbReference>
<keyword evidence="2" id="KW-0238">DNA-binding</keyword>
<organism evidence="5 6">
    <name type="scientific">Candidatus Blautia faecavium</name>
    <dbReference type="NCBI Taxonomy" id="2838487"/>
    <lineage>
        <taxon>Bacteria</taxon>
        <taxon>Bacillati</taxon>
        <taxon>Bacillota</taxon>
        <taxon>Clostridia</taxon>
        <taxon>Lachnospirales</taxon>
        <taxon>Lachnospiraceae</taxon>
        <taxon>Blautia</taxon>
    </lineage>
</organism>
<name>A0A9D2RXR7_9FIRM</name>
<dbReference type="SUPFAM" id="SSF46785">
    <property type="entry name" value="Winged helix' DNA-binding domain"/>
    <property type="match status" value="1"/>
</dbReference>
<evidence type="ECO:0000256" key="3">
    <source>
        <dbReference type="ARBA" id="ARBA00023163"/>
    </source>
</evidence>
<dbReference type="GO" id="GO:0003700">
    <property type="term" value="F:DNA-binding transcription factor activity"/>
    <property type="evidence" value="ECO:0007669"/>
    <property type="project" value="InterPro"/>
</dbReference>
<dbReference type="InterPro" id="IPR036390">
    <property type="entry name" value="WH_DNA-bd_sf"/>
</dbReference>
<comment type="caution">
    <text evidence="5">The sequence shown here is derived from an EMBL/GenBank/DDBJ whole genome shotgun (WGS) entry which is preliminary data.</text>
</comment>
<reference evidence="5" key="1">
    <citation type="journal article" date="2021" name="PeerJ">
        <title>Extensive microbial diversity within the chicken gut microbiome revealed by metagenomics and culture.</title>
        <authorList>
            <person name="Gilroy R."/>
            <person name="Ravi A."/>
            <person name="Getino M."/>
            <person name="Pursley I."/>
            <person name="Horton D.L."/>
            <person name="Alikhan N.F."/>
            <person name="Baker D."/>
            <person name="Gharbi K."/>
            <person name="Hall N."/>
            <person name="Watson M."/>
            <person name="Adriaenssens E.M."/>
            <person name="Foster-Nyarko E."/>
            <person name="Jarju S."/>
            <person name="Secka A."/>
            <person name="Antonio M."/>
            <person name="Oren A."/>
            <person name="Chaudhuri R.R."/>
            <person name="La Ragione R."/>
            <person name="Hildebrand F."/>
            <person name="Pallen M.J."/>
        </authorList>
    </citation>
    <scope>NUCLEOTIDE SEQUENCE</scope>
    <source>
        <strain evidence="5">ChiSjej1B19-5720</strain>
    </source>
</reference>